<keyword evidence="2" id="KW-1185">Reference proteome</keyword>
<organism evidence="1 2">
    <name type="scientific">Populus trichocarpa</name>
    <name type="common">Western balsam poplar</name>
    <name type="synonym">Populus balsamifera subsp. trichocarpa</name>
    <dbReference type="NCBI Taxonomy" id="3694"/>
    <lineage>
        <taxon>Eukaryota</taxon>
        <taxon>Viridiplantae</taxon>
        <taxon>Streptophyta</taxon>
        <taxon>Embryophyta</taxon>
        <taxon>Tracheophyta</taxon>
        <taxon>Spermatophyta</taxon>
        <taxon>Magnoliopsida</taxon>
        <taxon>eudicotyledons</taxon>
        <taxon>Gunneridae</taxon>
        <taxon>Pentapetalae</taxon>
        <taxon>rosids</taxon>
        <taxon>fabids</taxon>
        <taxon>Malpighiales</taxon>
        <taxon>Salicaceae</taxon>
        <taxon>Saliceae</taxon>
        <taxon>Populus</taxon>
    </lineage>
</organism>
<reference evidence="1 2" key="1">
    <citation type="journal article" date="2006" name="Science">
        <title>The genome of black cottonwood, Populus trichocarpa (Torr. &amp; Gray).</title>
        <authorList>
            <person name="Tuskan G.A."/>
            <person name="Difazio S."/>
            <person name="Jansson S."/>
            <person name="Bohlmann J."/>
            <person name="Grigoriev I."/>
            <person name="Hellsten U."/>
            <person name="Putnam N."/>
            <person name="Ralph S."/>
            <person name="Rombauts S."/>
            <person name="Salamov A."/>
            <person name="Schein J."/>
            <person name="Sterck L."/>
            <person name="Aerts A."/>
            <person name="Bhalerao R.R."/>
            <person name="Bhalerao R.P."/>
            <person name="Blaudez D."/>
            <person name="Boerjan W."/>
            <person name="Brun A."/>
            <person name="Brunner A."/>
            <person name="Busov V."/>
            <person name="Campbell M."/>
            <person name="Carlson J."/>
            <person name="Chalot M."/>
            <person name="Chapman J."/>
            <person name="Chen G.L."/>
            <person name="Cooper D."/>
            <person name="Coutinho P.M."/>
            <person name="Couturier J."/>
            <person name="Covert S."/>
            <person name="Cronk Q."/>
            <person name="Cunningham R."/>
            <person name="Davis J."/>
            <person name="Degroeve S."/>
            <person name="Dejardin A."/>
            <person name="Depamphilis C."/>
            <person name="Detter J."/>
            <person name="Dirks B."/>
            <person name="Dubchak I."/>
            <person name="Duplessis S."/>
            <person name="Ehlting J."/>
            <person name="Ellis B."/>
            <person name="Gendler K."/>
            <person name="Goodstein D."/>
            <person name="Gribskov M."/>
            <person name="Grimwood J."/>
            <person name="Groover A."/>
            <person name="Gunter L."/>
            <person name="Hamberger B."/>
            <person name="Heinze B."/>
            <person name="Helariutta Y."/>
            <person name="Henrissat B."/>
            <person name="Holligan D."/>
            <person name="Holt R."/>
            <person name="Huang W."/>
            <person name="Islam-Faridi N."/>
            <person name="Jones S."/>
            <person name="Jones-Rhoades M."/>
            <person name="Jorgensen R."/>
            <person name="Joshi C."/>
            <person name="Kangasjarvi J."/>
            <person name="Karlsson J."/>
            <person name="Kelleher C."/>
            <person name="Kirkpatrick R."/>
            <person name="Kirst M."/>
            <person name="Kohler A."/>
            <person name="Kalluri U."/>
            <person name="Larimer F."/>
            <person name="Leebens-Mack J."/>
            <person name="Leple J.C."/>
            <person name="Locascio P."/>
            <person name="Lou Y."/>
            <person name="Lucas S."/>
            <person name="Martin F."/>
            <person name="Montanini B."/>
            <person name="Napoli C."/>
            <person name="Nelson D.R."/>
            <person name="Nelson C."/>
            <person name="Nieminen K."/>
            <person name="Nilsson O."/>
            <person name="Pereda V."/>
            <person name="Peter G."/>
            <person name="Philippe R."/>
            <person name="Pilate G."/>
            <person name="Poliakov A."/>
            <person name="Razumovskaya J."/>
            <person name="Richardson P."/>
            <person name="Rinaldi C."/>
            <person name="Ritland K."/>
            <person name="Rouze P."/>
            <person name="Ryaboy D."/>
            <person name="Schmutz J."/>
            <person name="Schrader J."/>
            <person name="Segerman B."/>
            <person name="Shin H."/>
            <person name="Siddiqui A."/>
            <person name="Sterky F."/>
            <person name="Terry A."/>
            <person name="Tsai C.J."/>
            <person name="Uberbacher E."/>
            <person name="Unneberg P."/>
            <person name="Vahala J."/>
            <person name="Wall K."/>
            <person name="Wessler S."/>
            <person name="Yang G."/>
            <person name="Yin T."/>
            <person name="Douglas C."/>
            <person name="Marra M."/>
            <person name="Sandberg G."/>
            <person name="Van de Peer Y."/>
            <person name="Rokhsar D."/>
        </authorList>
    </citation>
    <scope>NUCLEOTIDE SEQUENCE [LARGE SCALE GENOMIC DNA]</scope>
    <source>
        <strain evidence="2">cv. Nisqually</strain>
    </source>
</reference>
<dbReference type="Proteomes" id="UP000006729">
    <property type="component" value="Chromosome 4"/>
</dbReference>
<proteinExistence type="predicted"/>
<evidence type="ECO:0000313" key="2">
    <source>
        <dbReference type="Proteomes" id="UP000006729"/>
    </source>
</evidence>
<evidence type="ECO:0000313" key="1">
    <source>
        <dbReference type="EMBL" id="PNT39240.1"/>
    </source>
</evidence>
<sequence length="123" mass="13335">MASPSNSEISNLLPNSSIIKNELTVLKEKQVQFGKRRFLYAEKQYSRDSILGKPPVAIDSAVPWVTISHATPVNVSPSSGIDSCVGLPFLATTANLHNSSCTKFIDTYASSESTSCAPPSRWF</sequence>
<protein>
    <submittedName>
        <fullName evidence="1">Uncharacterized protein</fullName>
    </submittedName>
</protein>
<dbReference type="EMBL" id="CM009293">
    <property type="protein sequence ID" value="PNT39240.1"/>
    <property type="molecule type" value="Genomic_DNA"/>
</dbReference>
<dbReference type="AlphaFoldDB" id="A0A2K2ANY6"/>
<name>A0A2K2ANY6_POPTR</name>
<accession>A0A2K2ANY6</accession>
<dbReference type="InParanoid" id="A0A2K2ANY6"/>
<gene>
    <name evidence="1" type="ORF">POPTR_004G026500</name>
</gene>